<dbReference type="GO" id="GO:0016020">
    <property type="term" value="C:membrane"/>
    <property type="evidence" value="ECO:0007669"/>
    <property type="project" value="UniProtKB-SubCell"/>
</dbReference>
<reference evidence="7 8" key="1">
    <citation type="submission" date="2015-12" db="EMBL/GenBank/DDBJ databases">
        <title>Genome sequence of Tistrella mobilis MCCC 1A02139.</title>
        <authorList>
            <person name="Lu L."/>
            <person name="Lai Q."/>
            <person name="Shao Z."/>
            <person name="Qian P."/>
        </authorList>
    </citation>
    <scope>NUCLEOTIDE SEQUENCE [LARGE SCALE GENOMIC DNA]</scope>
    <source>
        <strain evidence="7 8">MCCC 1A02139</strain>
    </source>
</reference>
<feature type="transmembrane region" description="Helical" evidence="6">
    <location>
        <begin position="59"/>
        <end position="76"/>
    </location>
</feature>
<keyword evidence="3 6" id="KW-0812">Transmembrane</keyword>
<keyword evidence="4 6" id="KW-1133">Transmembrane helix</keyword>
<dbReference type="EMBL" id="LPZR01000171">
    <property type="protein sequence ID" value="KYO51541.1"/>
    <property type="molecule type" value="Genomic_DNA"/>
</dbReference>
<keyword evidence="5 6" id="KW-0472">Membrane</keyword>
<evidence type="ECO:0000313" key="8">
    <source>
        <dbReference type="Proteomes" id="UP000075787"/>
    </source>
</evidence>
<feature type="transmembrane region" description="Helical" evidence="6">
    <location>
        <begin position="134"/>
        <end position="156"/>
    </location>
</feature>
<evidence type="ECO:0000256" key="3">
    <source>
        <dbReference type="ARBA" id="ARBA00022692"/>
    </source>
</evidence>
<evidence type="ECO:0000313" key="7">
    <source>
        <dbReference type="EMBL" id="KYO51541.1"/>
    </source>
</evidence>
<dbReference type="Proteomes" id="UP000075787">
    <property type="component" value="Unassembled WGS sequence"/>
</dbReference>
<protein>
    <submittedName>
        <fullName evidence="7">Uncharacterized protein</fullName>
    </submittedName>
</protein>
<feature type="transmembrane region" description="Helical" evidence="6">
    <location>
        <begin position="28"/>
        <end position="47"/>
    </location>
</feature>
<comment type="similarity">
    <text evidence="2">Belongs to the TrbL/VirB6 family.</text>
</comment>
<gene>
    <name evidence="7" type="ORF">AUP44_08460</name>
</gene>
<comment type="caution">
    <text evidence="7">The sequence shown here is derived from an EMBL/GenBank/DDBJ whole genome shotgun (WGS) entry which is preliminary data.</text>
</comment>
<feature type="transmembrane region" description="Helical" evidence="6">
    <location>
        <begin position="163"/>
        <end position="187"/>
    </location>
</feature>
<organism evidence="7 8">
    <name type="scientific">Tistrella mobilis</name>
    <dbReference type="NCBI Taxonomy" id="171437"/>
    <lineage>
        <taxon>Bacteria</taxon>
        <taxon>Pseudomonadati</taxon>
        <taxon>Pseudomonadota</taxon>
        <taxon>Alphaproteobacteria</taxon>
        <taxon>Geminicoccales</taxon>
        <taxon>Geminicoccaceae</taxon>
        <taxon>Tistrella</taxon>
    </lineage>
</organism>
<evidence type="ECO:0000256" key="5">
    <source>
        <dbReference type="ARBA" id="ARBA00023136"/>
    </source>
</evidence>
<dbReference type="GO" id="GO:0030255">
    <property type="term" value="P:protein secretion by the type IV secretion system"/>
    <property type="evidence" value="ECO:0007669"/>
    <property type="project" value="InterPro"/>
</dbReference>
<dbReference type="Pfam" id="PF04610">
    <property type="entry name" value="TrbL"/>
    <property type="match status" value="1"/>
</dbReference>
<evidence type="ECO:0000256" key="2">
    <source>
        <dbReference type="ARBA" id="ARBA00007802"/>
    </source>
</evidence>
<name>A0A162KL73_9PROT</name>
<dbReference type="InterPro" id="IPR007688">
    <property type="entry name" value="Conjugal_tfr_TrbL/VirB6"/>
</dbReference>
<feature type="transmembrane region" description="Helical" evidence="6">
    <location>
        <begin position="232"/>
        <end position="254"/>
    </location>
</feature>
<evidence type="ECO:0000256" key="1">
    <source>
        <dbReference type="ARBA" id="ARBA00004141"/>
    </source>
</evidence>
<proteinExistence type="inferred from homology"/>
<accession>A0A162KL73</accession>
<sequence length="287" mass="31016">MMSSFNAAVAERIAAITAATGPYYQLTMVLMGAFAALHLAVAVTRYVTGSRQIADLAETIVYLALVMALFVTYGLIVDVVTRAPYGIATIIQQAALGSDDLFAPMSYLYKVLDNIAFETDTSFWNLLGLVEDGIQWMTIMLVFLAVQLVYVVAIAYATVFPIIYLFALKIVGYLAIPFLLAGPLRFIFEGWLRQICATVLFVILAQGVMVANVLLIAHAFEIPWGATVEETVIRGTFSFLLLLAALVLGPIAIFQAQRVAAQWASAASLGTGAAQIARAVFTRGVLK</sequence>
<evidence type="ECO:0000256" key="6">
    <source>
        <dbReference type="SAM" id="Phobius"/>
    </source>
</evidence>
<feature type="transmembrane region" description="Helical" evidence="6">
    <location>
        <begin position="199"/>
        <end position="220"/>
    </location>
</feature>
<evidence type="ECO:0000256" key="4">
    <source>
        <dbReference type="ARBA" id="ARBA00022989"/>
    </source>
</evidence>
<dbReference type="AlphaFoldDB" id="A0A162KL73"/>
<comment type="subcellular location">
    <subcellularLocation>
        <location evidence="1">Membrane</location>
        <topology evidence="1">Multi-pass membrane protein</topology>
    </subcellularLocation>
</comment>